<feature type="compositionally biased region" description="Basic and acidic residues" evidence="1">
    <location>
        <begin position="118"/>
        <end position="138"/>
    </location>
</feature>
<dbReference type="Proteomes" id="UP001175271">
    <property type="component" value="Unassembled WGS sequence"/>
</dbReference>
<feature type="region of interest" description="Disordered" evidence="1">
    <location>
        <begin position="1"/>
        <end position="181"/>
    </location>
</feature>
<organism evidence="2 3">
    <name type="scientific">Steinernema hermaphroditum</name>
    <dbReference type="NCBI Taxonomy" id="289476"/>
    <lineage>
        <taxon>Eukaryota</taxon>
        <taxon>Metazoa</taxon>
        <taxon>Ecdysozoa</taxon>
        <taxon>Nematoda</taxon>
        <taxon>Chromadorea</taxon>
        <taxon>Rhabditida</taxon>
        <taxon>Tylenchina</taxon>
        <taxon>Panagrolaimomorpha</taxon>
        <taxon>Strongyloidoidea</taxon>
        <taxon>Steinernematidae</taxon>
        <taxon>Steinernema</taxon>
    </lineage>
</organism>
<name>A0AA39HHM3_9BILA</name>
<evidence type="ECO:0000313" key="3">
    <source>
        <dbReference type="Proteomes" id="UP001175271"/>
    </source>
</evidence>
<feature type="compositionally biased region" description="Basic and acidic residues" evidence="1">
    <location>
        <begin position="46"/>
        <end position="64"/>
    </location>
</feature>
<feature type="compositionally biased region" description="Low complexity" evidence="1">
    <location>
        <begin position="143"/>
        <end position="158"/>
    </location>
</feature>
<reference evidence="2" key="1">
    <citation type="submission" date="2023-06" db="EMBL/GenBank/DDBJ databases">
        <title>Genomic analysis of the entomopathogenic nematode Steinernema hermaphroditum.</title>
        <authorList>
            <person name="Schwarz E.M."/>
            <person name="Heppert J.K."/>
            <person name="Baniya A."/>
            <person name="Schwartz H.T."/>
            <person name="Tan C.-H."/>
            <person name="Antoshechkin I."/>
            <person name="Sternberg P.W."/>
            <person name="Goodrich-Blair H."/>
            <person name="Dillman A.R."/>
        </authorList>
    </citation>
    <scope>NUCLEOTIDE SEQUENCE</scope>
    <source>
        <strain evidence="2">PS9179</strain>
        <tissue evidence="2">Whole animal</tissue>
    </source>
</reference>
<evidence type="ECO:0000313" key="2">
    <source>
        <dbReference type="EMBL" id="KAK0406043.1"/>
    </source>
</evidence>
<evidence type="ECO:0000256" key="1">
    <source>
        <dbReference type="SAM" id="MobiDB-lite"/>
    </source>
</evidence>
<accession>A0AA39HHM3</accession>
<feature type="compositionally biased region" description="Basic residues" evidence="1">
    <location>
        <begin position="1"/>
        <end position="11"/>
    </location>
</feature>
<protein>
    <submittedName>
        <fullName evidence="2">Uncharacterized protein</fullName>
    </submittedName>
</protein>
<dbReference type="EMBL" id="JAUCMV010000004">
    <property type="protein sequence ID" value="KAK0406043.1"/>
    <property type="molecule type" value="Genomic_DNA"/>
</dbReference>
<keyword evidence="3" id="KW-1185">Reference proteome</keyword>
<comment type="caution">
    <text evidence="2">The sequence shown here is derived from an EMBL/GenBank/DDBJ whole genome shotgun (WGS) entry which is preliminary data.</text>
</comment>
<feature type="compositionally biased region" description="Basic and acidic residues" evidence="1">
    <location>
        <begin position="161"/>
        <end position="181"/>
    </location>
</feature>
<proteinExistence type="predicted"/>
<feature type="compositionally biased region" description="Basic and acidic residues" evidence="1">
    <location>
        <begin position="72"/>
        <end position="97"/>
    </location>
</feature>
<dbReference type="AlphaFoldDB" id="A0AA39HHM3"/>
<sequence>MGRRRSKSPKGNRRDRSRDRDNYSSRYNDDNRSHSSSSRGNSRGIEALKNHMKSALDDARRELSEASTSYSDTRREEHNLSASDAARRTREIERIESETGGFRPAEFKSTAGGAGGRMRKDGSGASETEKKQRAHERAIYGPSARCTASASDDSAAPSVEPPKDATFELAHPRLSEDPEERNKRWLALLREQRKELLC</sequence>
<gene>
    <name evidence="2" type="ORF">QR680_018335</name>
</gene>
<feature type="compositionally biased region" description="Basic and acidic residues" evidence="1">
    <location>
        <begin position="12"/>
        <end position="33"/>
    </location>
</feature>
<feature type="compositionally biased region" description="Low complexity" evidence="1">
    <location>
        <begin position="34"/>
        <end position="44"/>
    </location>
</feature>